<protein>
    <submittedName>
        <fullName evidence="1">Uncharacterized protein</fullName>
    </submittedName>
</protein>
<proteinExistence type="predicted"/>
<organism evidence="1 2">
    <name type="scientific">Fusarium venenatum</name>
    <dbReference type="NCBI Taxonomy" id="56646"/>
    <lineage>
        <taxon>Eukaryota</taxon>
        <taxon>Fungi</taxon>
        <taxon>Dikarya</taxon>
        <taxon>Ascomycota</taxon>
        <taxon>Pezizomycotina</taxon>
        <taxon>Sordariomycetes</taxon>
        <taxon>Hypocreomycetidae</taxon>
        <taxon>Hypocreales</taxon>
        <taxon>Nectriaceae</taxon>
        <taxon>Fusarium</taxon>
    </lineage>
</organism>
<accession>A0A2L2U3Z7</accession>
<evidence type="ECO:0000313" key="2">
    <source>
        <dbReference type="Proteomes" id="UP000245910"/>
    </source>
</evidence>
<reference evidence="2" key="1">
    <citation type="submission" date="2014-10" db="EMBL/GenBank/DDBJ databases">
        <authorList>
            <person name="King R."/>
        </authorList>
    </citation>
    <scope>NUCLEOTIDE SEQUENCE [LARGE SCALE GENOMIC DNA]</scope>
    <source>
        <strain evidence="2">A3/5</strain>
    </source>
</reference>
<dbReference type="EMBL" id="LN649231">
    <property type="protein sequence ID" value="CEI69655.1"/>
    <property type="molecule type" value="Genomic_DNA"/>
</dbReference>
<keyword evidence="2" id="KW-1185">Reference proteome</keyword>
<name>A0A2L2U3Z7_9HYPO</name>
<dbReference type="Proteomes" id="UP000245910">
    <property type="component" value="Chromosome III"/>
</dbReference>
<evidence type="ECO:0000313" key="1">
    <source>
        <dbReference type="EMBL" id="CEI69655.1"/>
    </source>
</evidence>
<sequence length="81" mass="9076">MSMPRADSVRQAMADMPRALQCESLAEETFPKLNKLAADLVRKDTGLILLWAKRDIPINILQCNGQRIPRRPAARTEACKA</sequence>
<dbReference type="AlphaFoldDB" id="A0A2L2U3Z7"/>